<dbReference type="FunFam" id="1.20.5.170:FF:000020">
    <property type="entry name" value="BZIP transcription factor"/>
    <property type="match status" value="1"/>
</dbReference>
<dbReference type="PANTHER" id="PTHR46324:SF26">
    <property type="entry name" value="OS02G0728001 PROTEIN"/>
    <property type="match status" value="1"/>
</dbReference>
<dbReference type="OrthoDB" id="551672at2759"/>
<feature type="coiled-coil region" evidence="6">
    <location>
        <begin position="81"/>
        <end position="129"/>
    </location>
</feature>
<keyword evidence="3" id="KW-0238">DNA-binding</keyword>
<comment type="subcellular location">
    <subcellularLocation>
        <location evidence="1">Nucleus</location>
    </subcellularLocation>
</comment>
<evidence type="ECO:0000256" key="5">
    <source>
        <dbReference type="ARBA" id="ARBA00023242"/>
    </source>
</evidence>
<evidence type="ECO:0000259" key="7">
    <source>
        <dbReference type="PROSITE" id="PS50217"/>
    </source>
</evidence>
<feature type="domain" description="BZIP" evidence="7">
    <location>
        <begin position="56"/>
        <end position="119"/>
    </location>
</feature>
<dbReference type="SUPFAM" id="SSF57959">
    <property type="entry name" value="Leucine zipper domain"/>
    <property type="match status" value="1"/>
</dbReference>
<keyword evidence="4" id="KW-0804">Transcription</keyword>
<dbReference type="PROSITE" id="PS00036">
    <property type="entry name" value="BZIP_BASIC"/>
    <property type="match status" value="1"/>
</dbReference>
<dbReference type="InterPro" id="IPR004827">
    <property type="entry name" value="bZIP"/>
</dbReference>
<dbReference type="AlphaFoldDB" id="A0A835Q9B3"/>
<protein>
    <recommendedName>
        <fullName evidence="7">BZIP domain-containing protein</fullName>
    </recommendedName>
</protein>
<evidence type="ECO:0000313" key="9">
    <source>
        <dbReference type="Proteomes" id="UP000639772"/>
    </source>
</evidence>
<keyword evidence="2" id="KW-0805">Transcription regulation</keyword>
<dbReference type="GO" id="GO:0005634">
    <property type="term" value="C:nucleus"/>
    <property type="evidence" value="ECO:0007669"/>
    <property type="project" value="UniProtKB-SubCell"/>
</dbReference>
<dbReference type="GO" id="GO:0003677">
    <property type="term" value="F:DNA binding"/>
    <property type="evidence" value="ECO:0007669"/>
    <property type="project" value="UniProtKB-KW"/>
</dbReference>
<keyword evidence="5" id="KW-0539">Nucleus</keyword>
<sequence length="133" mass="15344">MYSGEVAGMYSPFLSAQVAFSGTHFSGTFGSFHVGLPVVPVSTSDESDVHKLSLTDERRQRRMISNRESARRSRMRRKRHLDELAKQVAGIRAANRRLLDELNRVMEKQEDIMEQNRRLREEAVQLQGRLKRS</sequence>
<comment type="caution">
    <text evidence="8">The sequence shown here is derived from an EMBL/GenBank/DDBJ whole genome shotgun (WGS) entry which is preliminary data.</text>
</comment>
<dbReference type="PROSITE" id="PS50217">
    <property type="entry name" value="BZIP"/>
    <property type="match status" value="1"/>
</dbReference>
<evidence type="ECO:0000256" key="4">
    <source>
        <dbReference type="ARBA" id="ARBA00023163"/>
    </source>
</evidence>
<dbReference type="InterPro" id="IPR046347">
    <property type="entry name" value="bZIP_sf"/>
</dbReference>
<evidence type="ECO:0000313" key="8">
    <source>
        <dbReference type="EMBL" id="KAG0468124.1"/>
    </source>
</evidence>
<dbReference type="SMART" id="SM00338">
    <property type="entry name" value="BRLZ"/>
    <property type="match status" value="1"/>
</dbReference>
<reference evidence="8 9" key="1">
    <citation type="journal article" date="2020" name="Nat. Food">
        <title>A phased Vanilla planifolia genome enables genetic improvement of flavour and production.</title>
        <authorList>
            <person name="Hasing T."/>
            <person name="Tang H."/>
            <person name="Brym M."/>
            <person name="Khazi F."/>
            <person name="Huang T."/>
            <person name="Chambers A.H."/>
        </authorList>
    </citation>
    <scope>NUCLEOTIDE SEQUENCE [LARGE SCALE GENOMIC DNA]</scope>
    <source>
        <tissue evidence="8">Leaf</tissue>
    </source>
</reference>
<dbReference type="Proteomes" id="UP000639772">
    <property type="component" value="Chromosome 9"/>
</dbReference>
<evidence type="ECO:0000256" key="1">
    <source>
        <dbReference type="ARBA" id="ARBA00004123"/>
    </source>
</evidence>
<accession>A0A835Q9B3</accession>
<evidence type="ECO:0000256" key="3">
    <source>
        <dbReference type="ARBA" id="ARBA00023125"/>
    </source>
</evidence>
<gene>
    <name evidence="8" type="ORF">HPP92_017452</name>
</gene>
<dbReference type="Pfam" id="PF00170">
    <property type="entry name" value="bZIP_1"/>
    <property type="match status" value="1"/>
</dbReference>
<name>A0A835Q9B3_VANPL</name>
<dbReference type="PANTHER" id="PTHR46324">
    <property type="entry name" value="BASIC LEUCINE ZIPPER 43-RELATED"/>
    <property type="match status" value="1"/>
</dbReference>
<evidence type="ECO:0000256" key="2">
    <source>
        <dbReference type="ARBA" id="ARBA00023015"/>
    </source>
</evidence>
<organism evidence="8 9">
    <name type="scientific">Vanilla planifolia</name>
    <name type="common">Vanilla</name>
    <dbReference type="NCBI Taxonomy" id="51239"/>
    <lineage>
        <taxon>Eukaryota</taxon>
        <taxon>Viridiplantae</taxon>
        <taxon>Streptophyta</taxon>
        <taxon>Embryophyta</taxon>
        <taxon>Tracheophyta</taxon>
        <taxon>Spermatophyta</taxon>
        <taxon>Magnoliopsida</taxon>
        <taxon>Liliopsida</taxon>
        <taxon>Asparagales</taxon>
        <taxon>Orchidaceae</taxon>
        <taxon>Vanilloideae</taxon>
        <taxon>Vanilleae</taxon>
        <taxon>Vanilla</taxon>
    </lineage>
</organism>
<evidence type="ECO:0000256" key="6">
    <source>
        <dbReference type="SAM" id="Coils"/>
    </source>
</evidence>
<keyword evidence="6" id="KW-0175">Coiled coil</keyword>
<dbReference type="InterPro" id="IPR044521">
    <property type="entry name" value="AtbZIP8/43"/>
</dbReference>
<dbReference type="GO" id="GO:0003700">
    <property type="term" value="F:DNA-binding transcription factor activity"/>
    <property type="evidence" value="ECO:0007669"/>
    <property type="project" value="InterPro"/>
</dbReference>
<dbReference type="EMBL" id="JADCNM010000009">
    <property type="protein sequence ID" value="KAG0468124.1"/>
    <property type="molecule type" value="Genomic_DNA"/>
</dbReference>
<proteinExistence type="predicted"/>
<dbReference type="Gene3D" id="1.20.5.170">
    <property type="match status" value="1"/>
</dbReference>